<proteinExistence type="predicted"/>
<reference evidence="1 2" key="1">
    <citation type="submission" date="2020-08" db="EMBL/GenBank/DDBJ databases">
        <title>Functional genomics of gut bacteria from endangered species of beetles.</title>
        <authorList>
            <person name="Carlos-Shanley C."/>
        </authorList>
    </citation>
    <scope>NUCLEOTIDE SEQUENCE [LARGE SCALE GENOMIC DNA]</scope>
    <source>
        <strain evidence="1 2">S00151</strain>
    </source>
</reference>
<keyword evidence="2" id="KW-1185">Reference proteome</keyword>
<organism evidence="1 2">
    <name type="scientific">Chryseobacterium defluvii</name>
    <dbReference type="NCBI Taxonomy" id="160396"/>
    <lineage>
        <taxon>Bacteria</taxon>
        <taxon>Pseudomonadati</taxon>
        <taxon>Bacteroidota</taxon>
        <taxon>Flavobacteriia</taxon>
        <taxon>Flavobacteriales</taxon>
        <taxon>Weeksellaceae</taxon>
        <taxon>Chryseobacterium group</taxon>
        <taxon>Chryseobacterium</taxon>
    </lineage>
</organism>
<dbReference type="AlphaFoldDB" id="A0A840KFI3"/>
<comment type="caution">
    <text evidence="1">The sequence shown here is derived from an EMBL/GenBank/DDBJ whole genome shotgun (WGS) entry which is preliminary data.</text>
</comment>
<evidence type="ECO:0000313" key="1">
    <source>
        <dbReference type="EMBL" id="MBB4807365.1"/>
    </source>
</evidence>
<accession>A0A840KFI3</accession>
<protein>
    <submittedName>
        <fullName evidence="1">Uncharacterized protein</fullName>
    </submittedName>
</protein>
<dbReference type="EMBL" id="JACHLE010000003">
    <property type="protein sequence ID" value="MBB4807365.1"/>
    <property type="molecule type" value="Genomic_DNA"/>
</dbReference>
<sequence>MKTQTTKKNGSETLTFKKRVVSRYDMTTNMVLLPTLVTSISISSPA</sequence>
<evidence type="ECO:0000313" key="2">
    <source>
        <dbReference type="Proteomes" id="UP000592180"/>
    </source>
</evidence>
<gene>
    <name evidence="1" type="ORF">HNP38_002669</name>
</gene>
<dbReference type="Proteomes" id="UP000592180">
    <property type="component" value="Unassembled WGS sequence"/>
</dbReference>
<name>A0A840KFI3_9FLAO</name>